<gene>
    <name evidence="14" type="ORF">ANCCEY_14894</name>
</gene>
<keyword evidence="10 11" id="KW-0539">Nucleus</keyword>
<dbReference type="AlphaFoldDB" id="A0A0D6L5Q7"/>
<evidence type="ECO:0000256" key="3">
    <source>
        <dbReference type="ARBA" id="ARBA00022723"/>
    </source>
</evidence>
<keyword evidence="5 11" id="KW-0862">Zinc</keyword>
<keyword evidence="9 11" id="KW-0675">Receptor</keyword>
<evidence type="ECO:0000256" key="8">
    <source>
        <dbReference type="ARBA" id="ARBA00023163"/>
    </source>
</evidence>
<evidence type="ECO:0000256" key="2">
    <source>
        <dbReference type="ARBA" id="ARBA00005993"/>
    </source>
</evidence>
<evidence type="ECO:0000256" key="9">
    <source>
        <dbReference type="ARBA" id="ARBA00023170"/>
    </source>
</evidence>
<dbReference type="SUPFAM" id="SSF57716">
    <property type="entry name" value="Glucocorticoid receptor-like (DNA-binding domain)"/>
    <property type="match status" value="1"/>
</dbReference>
<dbReference type="PROSITE" id="PS51030">
    <property type="entry name" value="NUCLEAR_REC_DBD_2"/>
    <property type="match status" value="1"/>
</dbReference>
<dbReference type="Pfam" id="PF00105">
    <property type="entry name" value="zf-C4"/>
    <property type="match status" value="1"/>
</dbReference>
<keyword evidence="15" id="KW-1185">Reference proteome</keyword>
<dbReference type="Proteomes" id="UP000054495">
    <property type="component" value="Unassembled WGS sequence"/>
</dbReference>
<accession>A0A0D6L5Q7</accession>
<dbReference type="Gene3D" id="3.30.50.10">
    <property type="entry name" value="Erythroid Transcription Factor GATA-1, subunit A"/>
    <property type="match status" value="1"/>
</dbReference>
<dbReference type="SUPFAM" id="SSF48508">
    <property type="entry name" value="Nuclear receptor ligand-binding domain"/>
    <property type="match status" value="1"/>
</dbReference>
<reference evidence="14 15" key="1">
    <citation type="submission" date="2013-05" db="EMBL/GenBank/DDBJ databases">
        <title>Draft genome of the parasitic nematode Anyclostoma ceylanicum.</title>
        <authorList>
            <person name="Mitreva M."/>
        </authorList>
    </citation>
    <scope>NUCLEOTIDE SEQUENCE [LARGE SCALE GENOMIC DNA]</scope>
</reference>
<evidence type="ECO:0000259" key="12">
    <source>
        <dbReference type="PROSITE" id="PS51030"/>
    </source>
</evidence>
<dbReference type="GO" id="GO:0000978">
    <property type="term" value="F:RNA polymerase II cis-regulatory region sequence-specific DNA binding"/>
    <property type="evidence" value="ECO:0007669"/>
    <property type="project" value="InterPro"/>
</dbReference>
<comment type="subcellular location">
    <subcellularLocation>
        <location evidence="1 11">Nucleus</location>
    </subcellularLocation>
</comment>
<dbReference type="SMART" id="SM00399">
    <property type="entry name" value="ZnF_C4"/>
    <property type="match status" value="1"/>
</dbReference>
<sequence>MNTDTTAESKNEDHRCLVCGAQATGFHFDAQSCSACAAFFRRTVSLDKKFVCIANRSDCHVHYSMHQICRFCRFEKCLKAGMNRAGVQPRKANPNHRRTFCTKSGLKRNKRFAVVAPMTRDEVEQIEEVTDHPRTSTDTSSVGCTPIGSPVEKPKPIYLNFHSPATATPSPSAFLVKSEQPEDPYTREDIRPLSFRAFRKSIRTHILLIYEWLQAWPDYQTLGNNDKVSFLRKCVLFHTILDPVYISIQIGYPDRFVMQNGGYVSCVEGCEDGWQGEKEISMDVKKSIYLPLLKKIMSEIIPPMLNLDLSFEEFVALKAFVSWQGAISNVSMDGRDAMRRQIDAISKSLHSHYERVSFLANCYLFTVFAIYQYFTAIN</sequence>
<organism evidence="14 15">
    <name type="scientific">Ancylostoma ceylanicum</name>
    <dbReference type="NCBI Taxonomy" id="53326"/>
    <lineage>
        <taxon>Eukaryota</taxon>
        <taxon>Metazoa</taxon>
        <taxon>Ecdysozoa</taxon>
        <taxon>Nematoda</taxon>
        <taxon>Chromadorea</taxon>
        <taxon>Rhabditida</taxon>
        <taxon>Rhabditina</taxon>
        <taxon>Rhabditomorpha</taxon>
        <taxon>Strongyloidea</taxon>
        <taxon>Ancylostomatidae</taxon>
        <taxon>Ancylostomatinae</taxon>
        <taxon>Ancylostoma</taxon>
    </lineage>
</organism>
<evidence type="ECO:0000256" key="6">
    <source>
        <dbReference type="ARBA" id="ARBA00023015"/>
    </source>
</evidence>
<dbReference type="CDD" id="cd06960">
    <property type="entry name" value="NR_DBD_HNF4A"/>
    <property type="match status" value="1"/>
</dbReference>
<dbReference type="Pfam" id="PF00104">
    <property type="entry name" value="Hormone_recep"/>
    <property type="match status" value="1"/>
</dbReference>
<dbReference type="PANTHER" id="PTHR46397:SF5">
    <property type="entry name" value="NUCLEAR HORMONE RECEPTOR FAMILY MEMBER NHR-20"/>
    <property type="match status" value="1"/>
</dbReference>
<dbReference type="InterPro" id="IPR001628">
    <property type="entry name" value="Znf_hrmn_rcpt"/>
</dbReference>
<dbReference type="GO" id="GO:0008270">
    <property type="term" value="F:zinc ion binding"/>
    <property type="evidence" value="ECO:0007669"/>
    <property type="project" value="UniProtKB-KW"/>
</dbReference>
<name>A0A0D6L5Q7_9BILA</name>
<dbReference type="GO" id="GO:0005634">
    <property type="term" value="C:nucleus"/>
    <property type="evidence" value="ECO:0007669"/>
    <property type="project" value="UniProtKB-SubCell"/>
</dbReference>
<keyword evidence="7 11" id="KW-0238">DNA-binding</keyword>
<comment type="similarity">
    <text evidence="2 11">Belongs to the nuclear hormone receptor family.</text>
</comment>
<protein>
    <submittedName>
        <fullName evidence="14">Zinc finger, C4 type</fullName>
    </submittedName>
</protein>
<dbReference type="PRINTS" id="PR00047">
    <property type="entry name" value="STROIDFINGER"/>
</dbReference>
<keyword evidence="3 11" id="KW-0479">Metal-binding</keyword>
<dbReference type="PANTHER" id="PTHR46397">
    <property type="entry name" value="NUCLEAR HORMONE RECEPTOR FAMILY-RELATED"/>
    <property type="match status" value="1"/>
</dbReference>
<feature type="domain" description="NR LBD" evidence="13">
    <location>
        <begin position="167"/>
        <end position="378"/>
    </location>
</feature>
<dbReference type="InterPro" id="IPR013088">
    <property type="entry name" value="Znf_NHR/GATA"/>
</dbReference>
<dbReference type="EMBL" id="KE126668">
    <property type="protein sequence ID" value="EPB66018.1"/>
    <property type="molecule type" value="Genomic_DNA"/>
</dbReference>
<evidence type="ECO:0000256" key="11">
    <source>
        <dbReference type="RuleBase" id="RU004334"/>
    </source>
</evidence>
<keyword evidence="6 11" id="KW-0805">Transcription regulation</keyword>
<evidence type="ECO:0000259" key="13">
    <source>
        <dbReference type="PROSITE" id="PS51843"/>
    </source>
</evidence>
<dbReference type="InterPro" id="IPR035500">
    <property type="entry name" value="NHR-like_dom_sf"/>
</dbReference>
<dbReference type="Gene3D" id="1.10.565.10">
    <property type="entry name" value="Retinoid X Receptor"/>
    <property type="match status" value="1"/>
</dbReference>
<keyword evidence="4 11" id="KW-0863">Zinc-finger</keyword>
<dbReference type="GO" id="GO:0003700">
    <property type="term" value="F:DNA-binding transcription factor activity"/>
    <property type="evidence" value="ECO:0007669"/>
    <property type="project" value="InterPro"/>
</dbReference>
<evidence type="ECO:0000256" key="10">
    <source>
        <dbReference type="ARBA" id="ARBA00023242"/>
    </source>
</evidence>
<evidence type="ECO:0000313" key="14">
    <source>
        <dbReference type="EMBL" id="EPB66018.1"/>
    </source>
</evidence>
<dbReference type="InterPro" id="IPR049636">
    <property type="entry name" value="HNF4-like_DBD"/>
</dbReference>
<dbReference type="InterPro" id="IPR000536">
    <property type="entry name" value="Nucl_hrmn_rcpt_lig-bd"/>
</dbReference>
<dbReference type="SMART" id="SM00430">
    <property type="entry name" value="HOLI"/>
    <property type="match status" value="1"/>
</dbReference>
<evidence type="ECO:0000313" key="15">
    <source>
        <dbReference type="Proteomes" id="UP000054495"/>
    </source>
</evidence>
<dbReference type="PROSITE" id="PS00031">
    <property type="entry name" value="NUCLEAR_REC_DBD_1"/>
    <property type="match status" value="1"/>
</dbReference>
<evidence type="ECO:0000256" key="7">
    <source>
        <dbReference type="ARBA" id="ARBA00023125"/>
    </source>
</evidence>
<evidence type="ECO:0000256" key="1">
    <source>
        <dbReference type="ARBA" id="ARBA00004123"/>
    </source>
</evidence>
<feature type="domain" description="Nuclear receptor" evidence="12">
    <location>
        <begin position="13"/>
        <end position="89"/>
    </location>
</feature>
<proteinExistence type="inferred from homology"/>
<evidence type="ECO:0000256" key="4">
    <source>
        <dbReference type="ARBA" id="ARBA00022771"/>
    </source>
</evidence>
<dbReference type="PROSITE" id="PS51843">
    <property type="entry name" value="NR_LBD"/>
    <property type="match status" value="1"/>
</dbReference>
<keyword evidence="8 11" id="KW-0804">Transcription</keyword>
<evidence type="ECO:0000256" key="5">
    <source>
        <dbReference type="ARBA" id="ARBA00022833"/>
    </source>
</evidence>